<dbReference type="PANTHER" id="PTHR10997:SF9">
    <property type="entry name" value="IMPORTIN-9"/>
    <property type="match status" value="1"/>
</dbReference>
<organism evidence="8">
    <name type="scientific">Phallusia mammillata</name>
    <dbReference type="NCBI Taxonomy" id="59560"/>
    <lineage>
        <taxon>Eukaryota</taxon>
        <taxon>Metazoa</taxon>
        <taxon>Chordata</taxon>
        <taxon>Tunicata</taxon>
        <taxon>Ascidiacea</taxon>
        <taxon>Phlebobranchia</taxon>
        <taxon>Ascidiidae</taxon>
        <taxon>Phallusia</taxon>
    </lineage>
</organism>
<dbReference type="FunFam" id="1.25.10.10:FF:000459">
    <property type="entry name" value="ARM repeat superfamily protein"/>
    <property type="match status" value="1"/>
</dbReference>
<dbReference type="GO" id="GO:0005635">
    <property type="term" value="C:nuclear envelope"/>
    <property type="evidence" value="ECO:0007669"/>
    <property type="project" value="TreeGrafter"/>
</dbReference>
<dbReference type="InterPro" id="IPR011989">
    <property type="entry name" value="ARM-like"/>
</dbReference>
<dbReference type="Gene3D" id="1.25.10.10">
    <property type="entry name" value="Leucine-rich Repeat Variant"/>
    <property type="match status" value="1"/>
</dbReference>
<dbReference type="AlphaFoldDB" id="A0A6F9DFZ5"/>
<evidence type="ECO:0000256" key="5">
    <source>
        <dbReference type="ARBA" id="ARBA00023242"/>
    </source>
</evidence>
<comment type="subcellular location">
    <subcellularLocation>
        <location evidence="1">Nucleus</location>
    </subcellularLocation>
</comment>
<evidence type="ECO:0000313" key="8">
    <source>
        <dbReference type="EMBL" id="CAB3256618.1"/>
    </source>
</evidence>
<dbReference type="GO" id="GO:0031267">
    <property type="term" value="F:small GTPase binding"/>
    <property type="evidence" value="ECO:0007669"/>
    <property type="project" value="InterPro"/>
</dbReference>
<dbReference type="InterPro" id="IPR013598">
    <property type="entry name" value="Exportin-1/Importin-b-like"/>
</dbReference>
<keyword evidence="3" id="KW-0813">Transport</keyword>
<name>A0A6F9DFZ5_9ASCI</name>
<evidence type="ECO:0000259" key="7">
    <source>
        <dbReference type="PROSITE" id="PS50166"/>
    </source>
</evidence>
<dbReference type="GO" id="GO:0006606">
    <property type="term" value="P:protein import into nucleus"/>
    <property type="evidence" value="ECO:0007669"/>
    <property type="project" value="TreeGrafter"/>
</dbReference>
<feature type="domain" description="Importin N-terminal" evidence="7">
    <location>
        <begin position="35"/>
        <end position="105"/>
    </location>
</feature>
<proteinExistence type="evidence at transcript level"/>
<gene>
    <name evidence="8" type="primary">Ipo9</name>
</gene>
<keyword evidence="4" id="KW-0653">Protein transport</keyword>
<comment type="similarity">
    <text evidence="2">Belongs to the importin beta family.</text>
</comment>
<dbReference type="Pfam" id="PF25758">
    <property type="entry name" value="TPR_IPO11"/>
    <property type="match status" value="1"/>
</dbReference>
<dbReference type="PANTHER" id="PTHR10997">
    <property type="entry name" value="IMPORTIN-7, 8, 11"/>
    <property type="match status" value="1"/>
</dbReference>
<dbReference type="Pfam" id="PF25018">
    <property type="entry name" value="HEAT_IPO9_c"/>
    <property type="match status" value="1"/>
</dbReference>
<dbReference type="InterPro" id="IPR001494">
    <property type="entry name" value="Importin-beta_N"/>
</dbReference>
<evidence type="ECO:0000256" key="2">
    <source>
        <dbReference type="ARBA" id="ARBA00007991"/>
    </source>
</evidence>
<evidence type="ECO:0000256" key="4">
    <source>
        <dbReference type="ARBA" id="ARBA00022927"/>
    </source>
</evidence>
<dbReference type="InterPro" id="IPR058669">
    <property type="entry name" value="TPR_IPO7/11-like"/>
</dbReference>
<feature type="region of interest" description="Disordered" evidence="6">
    <location>
        <begin position="952"/>
        <end position="980"/>
    </location>
</feature>
<dbReference type="GO" id="GO:0005829">
    <property type="term" value="C:cytosol"/>
    <property type="evidence" value="ECO:0007669"/>
    <property type="project" value="TreeGrafter"/>
</dbReference>
<dbReference type="PROSITE" id="PS50166">
    <property type="entry name" value="IMPORTIN_B_NT"/>
    <property type="match status" value="1"/>
</dbReference>
<evidence type="ECO:0000256" key="1">
    <source>
        <dbReference type="ARBA" id="ARBA00004123"/>
    </source>
</evidence>
<evidence type="ECO:0000256" key="3">
    <source>
        <dbReference type="ARBA" id="ARBA00022448"/>
    </source>
</evidence>
<evidence type="ECO:0000256" key="6">
    <source>
        <dbReference type="SAM" id="MobiDB-lite"/>
    </source>
</evidence>
<feature type="compositionally biased region" description="Acidic residues" evidence="6">
    <location>
        <begin position="961"/>
        <end position="976"/>
    </location>
</feature>
<dbReference type="InterPro" id="IPR016024">
    <property type="entry name" value="ARM-type_fold"/>
</dbReference>
<reference evidence="8" key="1">
    <citation type="submission" date="2020-04" db="EMBL/GenBank/DDBJ databases">
        <authorList>
            <person name="Neveu A P."/>
        </authorList>
    </citation>
    <scope>NUCLEOTIDE SEQUENCE</scope>
    <source>
        <tissue evidence="8">Whole embryo</tissue>
    </source>
</reference>
<accession>A0A6F9DFZ5</accession>
<protein>
    <submittedName>
        <fullName evidence="8">Importin-9</fullName>
    </submittedName>
</protein>
<dbReference type="Pfam" id="PF03810">
    <property type="entry name" value="IBN_N"/>
    <property type="match status" value="1"/>
</dbReference>
<keyword evidence="5" id="KW-0539">Nucleus</keyword>
<dbReference type="SMART" id="SM00913">
    <property type="entry name" value="IBN_N"/>
    <property type="match status" value="1"/>
</dbReference>
<dbReference type="EMBL" id="LR786021">
    <property type="protein sequence ID" value="CAB3256618.1"/>
    <property type="molecule type" value="mRNA"/>
</dbReference>
<dbReference type="InterPro" id="IPR056840">
    <property type="entry name" value="HEAT_IPO9_central"/>
</dbReference>
<dbReference type="SUPFAM" id="SSF48371">
    <property type="entry name" value="ARM repeat"/>
    <property type="match status" value="1"/>
</dbReference>
<sequence>MSAQAFEDDENKLRNNLLEVLNAIMSHDQNTRTAGEQQIKLLEVLDDFAVILAELTVDENRGLPIRQLASLVLKQYVECHWNKLADKFSPPETTYPAKVAIRQMLPLGLKDNSSKIRSSIAYAISAIAHWDWPEEWPDLFPQLMQALTSGSPSHVHGAMRVLTEFSRELTDTQMPHVAPVVLPELLKIFLQSDTYSIRTRSRAVEIFNTCTSLIHSADNPAMTNALLPDQFVSEFTQAFAESLQVPNGPASDCGLKKEVLKTLISMIRDVPRKMGSMVSPVLAAVWQQLVQGAQYYVSREVNCSEEDTETVFDSDGEALSFGNLVYSIFDFVESLLDSHKSRKIVKQSLPELIYHLITYMQMTEDQVRCWLENPDQFVEDEDEETFSFSVRISAQDLFMACCKEFKNESAVALLSVMDRHLKEANTQRNNGDPHWWKIHEASFLALGSVRNLILESLEKSVIQFDFSSFLNSIVSEDLKSDSSFLSGRSLWLASRFASLMPQETLQNFLGATVHGLQPDQSPVIRISSVRAVFAYCDHLPGNDTLTPFVGPLIDGLLLLVGQATVEVLALLLESLLVIISVNSAVTAKYQDQLISLAIAVILKYSSDPLVSSLATDVLTELASHGTCSALLEAKLLPTIISIFNSPSSKIPSGLLSIAMDVLCNVVRKLKQPLPPSFFSVAFPSMIKAAVNSDDNAVLQSAGECTRSYVGVDIDQLYAWNDEEGNSGPYYVMQLISMLLDPKLTEYSASFAGRLVSVFISKSGNRLTHEDVDMVLRSVLSKLQQSLTLTVAQSLLMVFAHLINSNLESVIAFLSTVPGPGGKSAMKFVMDEWCEKQSMFYGSYDKKVSVVALCHLLEHGVSKNDSRLNEINVKGDRIFKEGIRTRSRTAKEPERWTVIPLLVKVYKLLVNELTNQLEASTKEQNFFEWEDDDEDGEVDPEDGRQTLSQLLEENSVIGNGLDDNDEDGYSETDEDAQNDPLNQINLKDYLTTFLKQFANTEVHNAHFATHLNPLELTTLEQILHT</sequence>
<dbReference type="Pfam" id="PF08389">
    <property type="entry name" value="Xpo1"/>
    <property type="match status" value="1"/>
</dbReference>